<evidence type="ECO:0000313" key="2">
    <source>
        <dbReference type="Proteomes" id="UP000297245"/>
    </source>
</evidence>
<keyword evidence="2" id="KW-1185">Reference proteome</keyword>
<name>A0A4S8MYS0_DENBC</name>
<proteinExistence type="predicted"/>
<protein>
    <submittedName>
        <fullName evidence="1">Uncharacterized protein</fullName>
    </submittedName>
</protein>
<dbReference type="EMBL" id="ML179035">
    <property type="protein sequence ID" value="THV08553.1"/>
    <property type="molecule type" value="Genomic_DNA"/>
</dbReference>
<evidence type="ECO:0000313" key="1">
    <source>
        <dbReference type="EMBL" id="THV08553.1"/>
    </source>
</evidence>
<accession>A0A4S8MYS0</accession>
<reference evidence="1 2" key="1">
    <citation type="journal article" date="2019" name="Nat. Ecol. Evol.">
        <title>Megaphylogeny resolves global patterns of mushroom evolution.</title>
        <authorList>
            <person name="Varga T."/>
            <person name="Krizsan K."/>
            <person name="Foldi C."/>
            <person name="Dima B."/>
            <person name="Sanchez-Garcia M."/>
            <person name="Sanchez-Ramirez S."/>
            <person name="Szollosi G.J."/>
            <person name="Szarkandi J.G."/>
            <person name="Papp V."/>
            <person name="Albert L."/>
            <person name="Andreopoulos W."/>
            <person name="Angelini C."/>
            <person name="Antonin V."/>
            <person name="Barry K.W."/>
            <person name="Bougher N.L."/>
            <person name="Buchanan P."/>
            <person name="Buyck B."/>
            <person name="Bense V."/>
            <person name="Catcheside P."/>
            <person name="Chovatia M."/>
            <person name="Cooper J."/>
            <person name="Damon W."/>
            <person name="Desjardin D."/>
            <person name="Finy P."/>
            <person name="Geml J."/>
            <person name="Haridas S."/>
            <person name="Hughes K."/>
            <person name="Justo A."/>
            <person name="Karasinski D."/>
            <person name="Kautmanova I."/>
            <person name="Kiss B."/>
            <person name="Kocsube S."/>
            <person name="Kotiranta H."/>
            <person name="LaButti K.M."/>
            <person name="Lechner B.E."/>
            <person name="Liimatainen K."/>
            <person name="Lipzen A."/>
            <person name="Lukacs Z."/>
            <person name="Mihaltcheva S."/>
            <person name="Morgado L.N."/>
            <person name="Niskanen T."/>
            <person name="Noordeloos M.E."/>
            <person name="Ohm R.A."/>
            <person name="Ortiz-Santana B."/>
            <person name="Ovrebo C."/>
            <person name="Racz N."/>
            <person name="Riley R."/>
            <person name="Savchenko A."/>
            <person name="Shiryaev A."/>
            <person name="Soop K."/>
            <person name="Spirin V."/>
            <person name="Szebenyi C."/>
            <person name="Tomsovsky M."/>
            <person name="Tulloss R.E."/>
            <person name="Uehling J."/>
            <person name="Grigoriev I.V."/>
            <person name="Vagvolgyi C."/>
            <person name="Papp T."/>
            <person name="Martin F.M."/>
            <person name="Miettinen O."/>
            <person name="Hibbett D.S."/>
            <person name="Nagy L.G."/>
        </authorList>
    </citation>
    <scope>NUCLEOTIDE SEQUENCE [LARGE SCALE GENOMIC DNA]</scope>
    <source>
        <strain evidence="1 2">CBS 962.96</strain>
    </source>
</reference>
<sequence length="139" mass="16032">MDEVVGYAPLRAAVRPCLNDRNEEIMTTLIRAMGRSRGSFEDGQELLHARVRYEKMLKEFSNNVAVGESQIGRRTVIDLDYLPWIRHMVAADDVLEKETERVGGRTTRNSQRYVRTVELSEGERAILEWTKLPNLENLI</sequence>
<organism evidence="1 2">
    <name type="scientific">Dendrothele bispora (strain CBS 962.96)</name>
    <dbReference type="NCBI Taxonomy" id="1314807"/>
    <lineage>
        <taxon>Eukaryota</taxon>
        <taxon>Fungi</taxon>
        <taxon>Dikarya</taxon>
        <taxon>Basidiomycota</taxon>
        <taxon>Agaricomycotina</taxon>
        <taxon>Agaricomycetes</taxon>
        <taxon>Agaricomycetidae</taxon>
        <taxon>Agaricales</taxon>
        <taxon>Agaricales incertae sedis</taxon>
        <taxon>Dendrothele</taxon>
    </lineage>
</organism>
<gene>
    <name evidence="1" type="ORF">K435DRAFT_772021</name>
</gene>
<dbReference type="Proteomes" id="UP000297245">
    <property type="component" value="Unassembled WGS sequence"/>
</dbReference>
<dbReference type="AlphaFoldDB" id="A0A4S8MYS0"/>